<dbReference type="Proteomes" id="UP000800035">
    <property type="component" value="Unassembled WGS sequence"/>
</dbReference>
<dbReference type="Gene3D" id="3.30.1330.40">
    <property type="entry name" value="RutC-like"/>
    <property type="match status" value="1"/>
</dbReference>
<sequence length="137" mass="15082">MANLQYFNYPGFGERSRKDVHYSQAVRIDNRIEVSGQGGWSPLTEAIPTTLSAEIDQAFSNVALALTTAGGQGWSQVYKVRLYAVINEELTWGDYMEHLVRNLREWCPGHAPVLTGVGVAGLAVEGMRVEVEVEAVV</sequence>
<dbReference type="InterPro" id="IPR006175">
    <property type="entry name" value="YjgF/YER057c/UK114"/>
</dbReference>
<dbReference type="SUPFAM" id="SSF55298">
    <property type="entry name" value="YjgF-like"/>
    <property type="match status" value="1"/>
</dbReference>
<dbReference type="OrthoDB" id="309640at2759"/>
<proteinExistence type="predicted"/>
<gene>
    <name evidence="1" type="ORF">CC80DRAFT_462008</name>
</gene>
<evidence type="ECO:0000313" key="2">
    <source>
        <dbReference type="Proteomes" id="UP000800035"/>
    </source>
</evidence>
<accession>A0A6A5UEG2</accession>
<dbReference type="InterPro" id="IPR035959">
    <property type="entry name" value="RutC-like_sf"/>
</dbReference>
<dbReference type="PANTHER" id="PTHR43857:SF1">
    <property type="entry name" value="YJGH FAMILY PROTEIN"/>
    <property type="match status" value="1"/>
</dbReference>
<evidence type="ECO:0000313" key="1">
    <source>
        <dbReference type="EMBL" id="KAF1962122.1"/>
    </source>
</evidence>
<dbReference type="PANTHER" id="PTHR43857">
    <property type="entry name" value="BLR7761 PROTEIN"/>
    <property type="match status" value="1"/>
</dbReference>
<name>A0A6A5UEG2_9PLEO</name>
<organism evidence="1 2">
    <name type="scientific">Byssothecium circinans</name>
    <dbReference type="NCBI Taxonomy" id="147558"/>
    <lineage>
        <taxon>Eukaryota</taxon>
        <taxon>Fungi</taxon>
        <taxon>Dikarya</taxon>
        <taxon>Ascomycota</taxon>
        <taxon>Pezizomycotina</taxon>
        <taxon>Dothideomycetes</taxon>
        <taxon>Pleosporomycetidae</taxon>
        <taxon>Pleosporales</taxon>
        <taxon>Massarineae</taxon>
        <taxon>Massarinaceae</taxon>
        <taxon>Byssothecium</taxon>
    </lineage>
</organism>
<reference evidence="1" key="1">
    <citation type="journal article" date="2020" name="Stud. Mycol.">
        <title>101 Dothideomycetes genomes: a test case for predicting lifestyles and emergence of pathogens.</title>
        <authorList>
            <person name="Haridas S."/>
            <person name="Albert R."/>
            <person name="Binder M."/>
            <person name="Bloem J."/>
            <person name="Labutti K."/>
            <person name="Salamov A."/>
            <person name="Andreopoulos B."/>
            <person name="Baker S."/>
            <person name="Barry K."/>
            <person name="Bills G."/>
            <person name="Bluhm B."/>
            <person name="Cannon C."/>
            <person name="Castanera R."/>
            <person name="Culley D."/>
            <person name="Daum C."/>
            <person name="Ezra D."/>
            <person name="Gonzalez J."/>
            <person name="Henrissat B."/>
            <person name="Kuo A."/>
            <person name="Liang C."/>
            <person name="Lipzen A."/>
            <person name="Lutzoni F."/>
            <person name="Magnuson J."/>
            <person name="Mondo S."/>
            <person name="Nolan M."/>
            <person name="Ohm R."/>
            <person name="Pangilinan J."/>
            <person name="Park H.-J."/>
            <person name="Ramirez L."/>
            <person name="Alfaro M."/>
            <person name="Sun H."/>
            <person name="Tritt A."/>
            <person name="Yoshinaga Y."/>
            <person name="Zwiers L.-H."/>
            <person name="Turgeon B."/>
            <person name="Goodwin S."/>
            <person name="Spatafora J."/>
            <person name="Crous P."/>
            <person name="Grigoriev I."/>
        </authorList>
    </citation>
    <scope>NUCLEOTIDE SEQUENCE</scope>
    <source>
        <strain evidence="1">CBS 675.92</strain>
    </source>
</reference>
<dbReference type="EMBL" id="ML976979">
    <property type="protein sequence ID" value="KAF1962122.1"/>
    <property type="molecule type" value="Genomic_DNA"/>
</dbReference>
<dbReference type="Pfam" id="PF01042">
    <property type="entry name" value="Ribonuc_L-PSP"/>
    <property type="match status" value="1"/>
</dbReference>
<dbReference type="AlphaFoldDB" id="A0A6A5UEG2"/>
<keyword evidence="2" id="KW-1185">Reference proteome</keyword>
<protein>
    <submittedName>
        <fullName evidence="1">Endoribonuclease L-psp family protein</fullName>
    </submittedName>
</protein>